<dbReference type="InterPro" id="IPR041175">
    <property type="entry name" value="VLRF1/Vms1"/>
</dbReference>
<feature type="region of interest" description="Disordered" evidence="15">
    <location>
        <begin position="375"/>
        <end position="411"/>
    </location>
</feature>
<feature type="region of interest" description="Disordered" evidence="15">
    <location>
        <begin position="1"/>
        <end position="20"/>
    </location>
</feature>
<dbReference type="PROSITE" id="PS00028">
    <property type="entry name" value="ZINC_FINGER_C2H2_1"/>
    <property type="match status" value="1"/>
</dbReference>
<feature type="compositionally biased region" description="Low complexity" evidence="15">
    <location>
        <begin position="537"/>
        <end position="546"/>
    </location>
</feature>
<feature type="compositionally biased region" description="Basic and acidic residues" evidence="15">
    <location>
        <begin position="573"/>
        <end position="591"/>
    </location>
</feature>
<dbReference type="Pfam" id="PF18716">
    <property type="entry name" value="VATC"/>
    <property type="match status" value="1"/>
</dbReference>
<evidence type="ECO:0000256" key="1">
    <source>
        <dbReference type="ARBA" id="ARBA00004496"/>
    </source>
</evidence>
<keyword evidence="5" id="KW-0479">Metal-binding</keyword>
<dbReference type="GO" id="GO:0005737">
    <property type="term" value="C:cytoplasm"/>
    <property type="evidence" value="ECO:0007669"/>
    <property type="project" value="UniProtKB-SubCell"/>
</dbReference>
<sequence length="660" mass="74171">MSSSKAEAQQQQNSRSIFDLPSNFFDSCRLLSSSTSTPSTQFESFETTTINEESSIEEKNNKVEEENVFVPSWSCHTCKSDFDSLQDQRSHFKSDFHRFNVKLKIAGKSSIKEEDFDESASDSLFRDNDISSISGSEDENERASFPIGDLSKKAGESNKQKVFIRRHNGELVSFWKCLLLNESENISYDNDKLVSEENNGFLYLRENDLVERIKSLTLEPRDKSKLRIVLLASGGHFAACVFDGNSVVAHKTFHRYVVRAKAGKKQSSKDASGNAASSAGASLRRYNELALKKEIQDLMAAWKPYFDASSCVFISAPSKNRQLLYDAEKAYFSHSHCAVRHIPFTVRRPTLKEAKRIYGYLTNINYEVVEKRSESSLNDDSLSSPSEVGPDRLEYSERKVEDNQPSTENAEECQIIEDSERTESELIRTSTLLHEAAKSGNAEQTLELLEQGLDPCIIDERGRTPYMLATDKEVRNTFRRFMALNLDKWDWHTAKVPSPLTKEMEESQTAKQAEKDAKRKAKAKELKKLRKAKEKAQAQAALAKNAPTVSHNQRTAPVSVLKTQATSSSGVRLSKEEELKRAQDAEREKRAAAAEKRIAAAAALNTQRTSNSEPATGAADDISCSCCNVSLAGKVPFHRYHYKYCSTSCMHVHKEMLEDG</sequence>
<dbReference type="PROSITE" id="PS50088">
    <property type="entry name" value="ANK_REPEAT"/>
    <property type="match status" value="1"/>
</dbReference>
<evidence type="ECO:0000313" key="17">
    <source>
        <dbReference type="EMBL" id="PIA49858.1"/>
    </source>
</evidence>
<dbReference type="GO" id="GO:0036503">
    <property type="term" value="P:ERAD pathway"/>
    <property type="evidence" value="ECO:0007669"/>
    <property type="project" value="TreeGrafter"/>
</dbReference>
<evidence type="ECO:0000259" key="16">
    <source>
        <dbReference type="PROSITE" id="PS52044"/>
    </source>
</evidence>
<feature type="compositionally biased region" description="Basic and acidic residues" evidence="15">
    <location>
        <begin position="389"/>
        <end position="402"/>
    </location>
</feature>
<accession>A0A2G5E251</accession>
<dbReference type="OrthoDB" id="429841at2759"/>
<comment type="subcellular location">
    <subcellularLocation>
        <location evidence="1">Cytoplasm</location>
    </subcellularLocation>
</comment>
<keyword evidence="12" id="KW-0175">Coiled coil</keyword>
<feature type="region of interest" description="Disordered" evidence="15">
    <location>
        <begin position="500"/>
        <end position="591"/>
    </location>
</feature>
<proteinExistence type="inferred from homology"/>
<keyword evidence="11 13" id="KW-0040">ANK repeat</keyword>
<dbReference type="Proteomes" id="UP000230069">
    <property type="component" value="Unassembled WGS sequence"/>
</dbReference>
<dbReference type="Pfam" id="PF18826">
    <property type="entry name" value="bVLRF1"/>
    <property type="match status" value="1"/>
</dbReference>
<reference evidence="17 18" key="1">
    <citation type="submission" date="2017-09" db="EMBL/GenBank/DDBJ databases">
        <title>WGS assembly of Aquilegia coerulea Goldsmith.</title>
        <authorList>
            <person name="Hodges S."/>
            <person name="Kramer E."/>
            <person name="Nordborg M."/>
            <person name="Tomkins J."/>
            <person name="Borevitz J."/>
            <person name="Derieg N."/>
            <person name="Yan J."/>
            <person name="Mihaltcheva S."/>
            <person name="Hayes R.D."/>
            <person name="Rokhsar D."/>
        </authorList>
    </citation>
    <scope>NUCLEOTIDE SEQUENCE [LARGE SCALE GENOMIC DNA]</scope>
    <source>
        <strain evidence="18">cv. Goldsmith</strain>
    </source>
</reference>
<feature type="domain" description="VLRF1" evidence="16">
    <location>
        <begin position="223"/>
        <end position="364"/>
    </location>
</feature>
<dbReference type="PANTHER" id="PTHR16036">
    <property type="entry name" value="ANKYRIN REPEAT AND ZINC FINGER DOMAIN-CONTAINING PROTEIN 1"/>
    <property type="match status" value="1"/>
</dbReference>
<dbReference type="SUPFAM" id="SSF57667">
    <property type="entry name" value="beta-beta-alpha zinc fingers"/>
    <property type="match status" value="1"/>
</dbReference>
<dbReference type="STRING" id="218851.A0A2G5E251"/>
<dbReference type="InterPro" id="IPR036770">
    <property type="entry name" value="Ankyrin_rpt-contain_sf"/>
</dbReference>
<protein>
    <recommendedName>
        <fullName evidence="16">VLRF1 domain-containing protein</fullName>
    </recommendedName>
</protein>
<feature type="compositionally biased region" description="Low complexity" evidence="15">
    <location>
        <begin position="34"/>
        <end position="53"/>
    </location>
</feature>
<evidence type="ECO:0000256" key="3">
    <source>
        <dbReference type="ARBA" id="ARBA00022490"/>
    </source>
</evidence>
<organism evidence="17 18">
    <name type="scientific">Aquilegia coerulea</name>
    <name type="common">Rocky mountain columbine</name>
    <dbReference type="NCBI Taxonomy" id="218851"/>
    <lineage>
        <taxon>Eukaryota</taxon>
        <taxon>Viridiplantae</taxon>
        <taxon>Streptophyta</taxon>
        <taxon>Embryophyta</taxon>
        <taxon>Tracheophyta</taxon>
        <taxon>Spermatophyta</taxon>
        <taxon>Magnoliopsida</taxon>
        <taxon>Ranunculales</taxon>
        <taxon>Ranunculaceae</taxon>
        <taxon>Thalictroideae</taxon>
        <taxon>Aquilegia</taxon>
    </lineage>
</organism>
<evidence type="ECO:0000256" key="15">
    <source>
        <dbReference type="SAM" id="MobiDB-lite"/>
    </source>
</evidence>
<gene>
    <name evidence="17" type="ORF">AQUCO_01300538v1</name>
</gene>
<dbReference type="PROSITE" id="PS52044">
    <property type="entry name" value="VLRF1"/>
    <property type="match status" value="1"/>
</dbReference>
<feature type="active site" evidence="14">
    <location>
        <position position="266"/>
    </location>
</feature>
<dbReference type="PANTHER" id="PTHR16036:SF2">
    <property type="entry name" value="TRNA ENDONUCLEASE ANKZF1"/>
    <property type="match status" value="1"/>
</dbReference>
<evidence type="ECO:0000256" key="13">
    <source>
        <dbReference type="PROSITE-ProRule" id="PRU00023"/>
    </source>
</evidence>
<feature type="compositionally biased region" description="Polar residues" evidence="15">
    <location>
        <begin position="547"/>
        <end position="571"/>
    </location>
</feature>
<keyword evidence="4 14" id="KW-0540">Nuclease</keyword>
<keyword evidence="10" id="KW-0862">Zinc</keyword>
<dbReference type="GO" id="GO:0004519">
    <property type="term" value="F:endonuclease activity"/>
    <property type="evidence" value="ECO:0007669"/>
    <property type="project" value="UniProtKB-KW"/>
</dbReference>
<dbReference type="SUPFAM" id="SSF48403">
    <property type="entry name" value="Ankyrin repeat"/>
    <property type="match status" value="1"/>
</dbReference>
<dbReference type="InterPro" id="IPR002110">
    <property type="entry name" value="Ankyrin_rpt"/>
</dbReference>
<dbReference type="FunCoup" id="A0A2G5E251">
    <property type="interactions" value="1898"/>
</dbReference>
<evidence type="ECO:0000313" key="18">
    <source>
        <dbReference type="Proteomes" id="UP000230069"/>
    </source>
</evidence>
<evidence type="ECO:0000256" key="7">
    <source>
        <dbReference type="ARBA" id="ARBA00022759"/>
    </source>
</evidence>
<evidence type="ECO:0000256" key="8">
    <source>
        <dbReference type="ARBA" id="ARBA00022771"/>
    </source>
</evidence>
<comment type="domain">
    <text evidence="14">The VLRF1 domain mediates binding to the 60S ribosomal subunit.</text>
</comment>
<name>A0A2G5E251_AQUCA</name>
<evidence type="ECO:0000256" key="5">
    <source>
        <dbReference type="ARBA" id="ARBA00022723"/>
    </source>
</evidence>
<dbReference type="EMBL" id="KZ305030">
    <property type="protein sequence ID" value="PIA49858.1"/>
    <property type="molecule type" value="Genomic_DNA"/>
</dbReference>
<dbReference type="InterPro" id="IPR041540">
    <property type="entry name" value="VATC"/>
</dbReference>
<feature type="compositionally biased region" description="Low complexity" evidence="15">
    <location>
        <begin position="375"/>
        <end position="387"/>
    </location>
</feature>
<keyword evidence="18" id="KW-1185">Reference proteome</keyword>
<evidence type="ECO:0000256" key="4">
    <source>
        <dbReference type="ARBA" id="ARBA00022722"/>
    </source>
</evidence>
<evidence type="ECO:0000256" key="14">
    <source>
        <dbReference type="PROSITE-ProRule" id="PRU01389"/>
    </source>
</evidence>
<dbReference type="InterPro" id="IPR036236">
    <property type="entry name" value="Znf_C2H2_sf"/>
</dbReference>
<dbReference type="EMBL" id="KZ305030">
    <property type="protein sequence ID" value="PIA49859.1"/>
    <property type="molecule type" value="Genomic_DNA"/>
</dbReference>
<keyword evidence="3 14" id="KW-0963">Cytoplasm</keyword>
<dbReference type="GO" id="GO:0008270">
    <property type="term" value="F:zinc ion binding"/>
    <property type="evidence" value="ECO:0007669"/>
    <property type="project" value="UniProtKB-KW"/>
</dbReference>
<feature type="compositionally biased region" description="Basic residues" evidence="15">
    <location>
        <begin position="518"/>
        <end position="533"/>
    </location>
</feature>
<feature type="compositionally biased region" description="Polar residues" evidence="15">
    <location>
        <begin position="1"/>
        <end position="16"/>
    </location>
</feature>
<evidence type="ECO:0000256" key="12">
    <source>
        <dbReference type="ARBA" id="ARBA00023054"/>
    </source>
</evidence>
<dbReference type="Gene3D" id="1.25.40.20">
    <property type="entry name" value="Ankyrin repeat-containing domain"/>
    <property type="match status" value="1"/>
</dbReference>
<dbReference type="InterPro" id="IPR013087">
    <property type="entry name" value="Znf_C2H2_type"/>
</dbReference>
<keyword evidence="8" id="KW-0863">Zinc-finger</keyword>
<evidence type="ECO:0000256" key="11">
    <source>
        <dbReference type="ARBA" id="ARBA00023043"/>
    </source>
</evidence>
<feature type="repeat" description="ANK" evidence="13">
    <location>
        <begin position="428"/>
        <end position="460"/>
    </location>
</feature>
<keyword evidence="9 14" id="KW-0378">Hydrolase</keyword>
<evidence type="ECO:0000256" key="10">
    <source>
        <dbReference type="ARBA" id="ARBA00022833"/>
    </source>
</evidence>
<comment type="similarity">
    <text evidence="2 14">Belongs to the ANKZF1/VMS1 family.</text>
</comment>
<evidence type="ECO:0000256" key="9">
    <source>
        <dbReference type="ARBA" id="ARBA00022801"/>
    </source>
</evidence>
<dbReference type="GO" id="GO:0016787">
    <property type="term" value="F:hydrolase activity"/>
    <property type="evidence" value="ECO:0007669"/>
    <property type="project" value="UniProtKB-KW"/>
</dbReference>
<evidence type="ECO:0000256" key="6">
    <source>
        <dbReference type="ARBA" id="ARBA00022737"/>
    </source>
</evidence>
<feature type="region of interest" description="Disordered" evidence="15">
    <location>
        <begin position="34"/>
        <end position="60"/>
    </location>
</feature>
<keyword evidence="6" id="KW-0677">Repeat</keyword>
<dbReference type="InterPro" id="IPR047139">
    <property type="entry name" value="ANKZ1/VMS1"/>
</dbReference>
<feature type="region of interest" description="Disordered" evidence="15">
    <location>
        <begin position="128"/>
        <end position="152"/>
    </location>
</feature>
<keyword evidence="7 14" id="KW-0255">Endonuclease</keyword>
<dbReference type="AlphaFoldDB" id="A0A2G5E251"/>
<evidence type="ECO:0000256" key="2">
    <source>
        <dbReference type="ARBA" id="ARBA00009262"/>
    </source>
</evidence>